<reference evidence="4" key="1">
    <citation type="submission" date="2022-11" db="EMBL/GenBank/DDBJ databases">
        <authorList>
            <person name="Morgan W.R."/>
            <person name="Tartar A."/>
        </authorList>
    </citation>
    <scope>NUCLEOTIDE SEQUENCE</scope>
    <source>
        <strain evidence="4">ARSEF 373</strain>
    </source>
</reference>
<gene>
    <name evidence="4" type="ORF">N0F65_012450</name>
</gene>
<dbReference type="AlphaFoldDB" id="A0AAV2YHP9"/>
<dbReference type="InterPro" id="IPR051601">
    <property type="entry name" value="Serine_prot/Carboxylest_S33"/>
</dbReference>
<evidence type="ECO:0008006" key="6">
    <source>
        <dbReference type="Google" id="ProtNLM"/>
    </source>
</evidence>
<sequence length="581" mass="63087">MRSAFGRIVTTAFLIAQAIDNVTSASWKQTDWFPCGLTAPLAGMPSVPGMNVFQCTQFDAPLCHDGVCTSEQTIKLFVKRALATQTDPTEAPNVWMLQGGPGGSSSELESSMLFLQTNLNGSVNMYTLDHRGTGRSTFLECEAAQAMTAGSPGGTELVPAEFGACFKELLSRFDNKPEAFSVTSAAKDVEYLTTTLATSAETYVYGASYGTYWTSRIMHLAPRVIKGYILDGVVAEESDMFATLNRDNLIPAKALAQACEDDSFCRSKFMGDSNDSVSMFDKFASIVDNLDNAESACADWLRKAATVNATNTPTPSALIRDRMMDMATTGKQFFIPAFLYRLNRCKDTDMTFLKAVSGFANAKNDTSSKTSTAVSVDKVAVISPVLQMDIDVSEMWTSPSPTVAQLNADASQSFMWMESTEFVELYCLYTGNHDEPACQDKELDNVKRFYSSTPKFSYKPDQYHKRAATIPDGAGVLVINGGLDFQTPATNGKQQFENLKGTNKAMVEFKYGGHCAGIISGSCGFEIIASFVRSKGDASQVDSSCLAKEEPLKFDNSTAMSFSEKFGKIITGDPFDGAVEE</sequence>
<keyword evidence="3" id="KW-0732">Signal</keyword>
<comment type="caution">
    <text evidence="4">The sequence shown here is derived from an EMBL/GenBank/DDBJ whole genome shotgun (WGS) entry which is preliminary data.</text>
</comment>
<dbReference type="GO" id="GO:0016787">
    <property type="term" value="F:hydrolase activity"/>
    <property type="evidence" value="ECO:0007669"/>
    <property type="project" value="UniProtKB-KW"/>
</dbReference>
<dbReference type="PANTHER" id="PTHR43248:SF3">
    <property type="entry name" value="AB HYDROLASE-1 DOMAIN-CONTAINING PROTEIN"/>
    <property type="match status" value="1"/>
</dbReference>
<proteinExistence type="inferred from homology"/>
<evidence type="ECO:0000313" key="5">
    <source>
        <dbReference type="Proteomes" id="UP001146120"/>
    </source>
</evidence>
<dbReference type="SUPFAM" id="SSF53474">
    <property type="entry name" value="alpha/beta-Hydrolases"/>
    <property type="match status" value="1"/>
</dbReference>
<evidence type="ECO:0000256" key="2">
    <source>
        <dbReference type="ARBA" id="ARBA00022801"/>
    </source>
</evidence>
<comment type="similarity">
    <text evidence="1">Belongs to the peptidase S33 family.</text>
</comment>
<accession>A0AAV2YHP9</accession>
<dbReference type="Proteomes" id="UP001146120">
    <property type="component" value="Unassembled WGS sequence"/>
</dbReference>
<keyword evidence="5" id="KW-1185">Reference proteome</keyword>
<evidence type="ECO:0000313" key="4">
    <source>
        <dbReference type="EMBL" id="DAZ93393.1"/>
    </source>
</evidence>
<protein>
    <recommendedName>
        <fullName evidence="6">AB hydrolase-1 domain-containing protein</fullName>
    </recommendedName>
</protein>
<keyword evidence="2" id="KW-0378">Hydrolase</keyword>
<organism evidence="4 5">
    <name type="scientific">Lagenidium giganteum</name>
    <dbReference type="NCBI Taxonomy" id="4803"/>
    <lineage>
        <taxon>Eukaryota</taxon>
        <taxon>Sar</taxon>
        <taxon>Stramenopiles</taxon>
        <taxon>Oomycota</taxon>
        <taxon>Peronosporomycetes</taxon>
        <taxon>Pythiales</taxon>
        <taxon>Pythiaceae</taxon>
    </lineage>
</organism>
<name>A0AAV2YHP9_9STRA</name>
<dbReference type="Gene3D" id="3.40.50.1820">
    <property type="entry name" value="alpha/beta hydrolase"/>
    <property type="match status" value="1"/>
</dbReference>
<evidence type="ECO:0000256" key="3">
    <source>
        <dbReference type="SAM" id="SignalP"/>
    </source>
</evidence>
<evidence type="ECO:0000256" key="1">
    <source>
        <dbReference type="ARBA" id="ARBA00010088"/>
    </source>
</evidence>
<dbReference type="PANTHER" id="PTHR43248">
    <property type="entry name" value="2-SUCCINYL-6-HYDROXY-2,4-CYCLOHEXADIENE-1-CARBOXYLATE SYNTHASE"/>
    <property type="match status" value="1"/>
</dbReference>
<feature type="chain" id="PRO_5043785898" description="AB hydrolase-1 domain-containing protein" evidence="3">
    <location>
        <begin position="25"/>
        <end position="581"/>
    </location>
</feature>
<dbReference type="InterPro" id="IPR029058">
    <property type="entry name" value="AB_hydrolase_fold"/>
</dbReference>
<feature type="signal peptide" evidence="3">
    <location>
        <begin position="1"/>
        <end position="24"/>
    </location>
</feature>
<reference evidence="4" key="2">
    <citation type="journal article" date="2023" name="Microbiol Resour">
        <title>Decontamination and Annotation of the Draft Genome Sequence of the Oomycete Lagenidium giganteum ARSEF 373.</title>
        <authorList>
            <person name="Morgan W.R."/>
            <person name="Tartar A."/>
        </authorList>
    </citation>
    <scope>NUCLEOTIDE SEQUENCE</scope>
    <source>
        <strain evidence="4">ARSEF 373</strain>
    </source>
</reference>
<dbReference type="EMBL" id="DAKRPA010000320">
    <property type="protein sequence ID" value="DAZ93393.1"/>
    <property type="molecule type" value="Genomic_DNA"/>
</dbReference>